<comment type="caution">
    <text evidence="2">The sequence shown here is derived from an EMBL/GenBank/DDBJ whole genome shotgun (WGS) entry which is preliminary data.</text>
</comment>
<evidence type="ECO:0000313" key="2">
    <source>
        <dbReference type="EMBL" id="CAH3170488.1"/>
    </source>
</evidence>
<dbReference type="EMBL" id="CALNXI010001487">
    <property type="protein sequence ID" value="CAH3170488.1"/>
    <property type="molecule type" value="Genomic_DNA"/>
</dbReference>
<proteinExistence type="predicted"/>
<protein>
    <recommendedName>
        <fullName evidence="1">Ubiquitin-like domain-containing protein</fullName>
    </recommendedName>
</protein>
<evidence type="ECO:0000259" key="1">
    <source>
        <dbReference type="PROSITE" id="PS50053"/>
    </source>
</evidence>
<organism evidence="2 3">
    <name type="scientific">Porites evermanni</name>
    <dbReference type="NCBI Taxonomy" id="104178"/>
    <lineage>
        <taxon>Eukaryota</taxon>
        <taxon>Metazoa</taxon>
        <taxon>Cnidaria</taxon>
        <taxon>Anthozoa</taxon>
        <taxon>Hexacorallia</taxon>
        <taxon>Scleractinia</taxon>
        <taxon>Fungiina</taxon>
        <taxon>Poritidae</taxon>
        <taxon>Porites</taxon>
    </lineage>
</organism>
<reference evidence="2 3" key="1">
    <citation type="submission" date="2022-05" db="EMBL/GenBank/DDBJ databases">
        <authorList>
            <consortium name="Genoscope - CEA"/>
            <person name="William W."/>
        </authorList>
    </citation>
    <scope>NUCLEOTIDE SEQUENCE [LARGE SCALE GENOMIC DNA]</scope>
</reference>
<dbReference type="InterPro" id="IPR000626">
    <property type="entry name" value="Ubiquitin-like_dom"/>
</dbReference>
<dbReference type="PANTHER" id="PTHR36649">
    <property type="entry name" value="UBIQUITIN-LIKE DOMAIN-CONTAINING PROTEIN"/>
    <property type="match status" value="1"/>
</dbReference>
<sequence>MYRVESGDRCSLHDLLSPTYVTKPLETMEKVKAGTEFTVYAKTLTGKAATIQVTGEDTIDEVKAKIEENDIKVIYSPNMLENHRTVNHYGIQLDETIKILHRIYGGKPPQPAFNTDELNPVFGYNLNSVEDDGRRYMRGGFQYKRHYGWKRIAIKVLAKYGDDTWLGPDGIRTEEAPGEWPVSYHGTNMKSTQLILKEGCKPGSKAVFGRCIYTSPDLEMIERLYTREFNYQGKTYKIVLQNRVNPDQKNGHLQIIQAAQTTVGADYWLSRGGSTADVRPYGILIREVSNQH</sequence>
<dbReference type="PANTHER" id="PTHR36649:SF28">
    <property type="entry name" value="UBIQUITIN-LIKE DOMAIN-CONTAINING PROTEIN"/>
    <property type="match status" value="1"/>
</dbReference>
<evidence type="ECO:0000313" key="3">
    <source>
        <dbReference type="Proteomes" id="UP001159427"/>
    </source>
</evidence>
<dbReference type="SUPFAM" id="SSF54236">
    <property type="entry name" value="Ubiquitin-like"/>
    <property type="match status" value="1"/>
</dbReference>
<feature type="domain" description="Ubiquitin-like" evidence="1">
    <location>
        <begin position="37"/>
        <end position="106"/>
    </location>
</feature>
<dbReference type="PROSITE" id="PS50053">
    <property type="entry name" value="UBIQUITIN_2"/>
    <property type="match status" value="1"/>
</dbReference>
<name>A0ABN8QY22_9CNID</name>
<gene>
    <name evidence="2" type="ORF">PEVE_00007303</name>
</gene>
<dbReference type="Gene3D" id="3.10.20.90">
    <property type="entry name" value="Phosphatidylinositol 3-kinase Catalytic Subunit, Chain A, domain 1"/>
    <property type="match status" value="1"/>
</dbReference>
<keyword evidence="3" id="KW-1185">Reference proteome</keyword>
<accession>A0ABN8QY22</accession>
<dbReference type="InterPro" id="IPR029071">
    <property type="entry name" value="Ubiquitin-like_domsf"/>
</dbReference>
<dbReference type="SMART" id="SM00213">
    <property type="entry name" value="UBQ"/>
    <property type="match status" value="1"/>
</dbReference>
<dbReference type="Pfam" id="PF00240">
    <property type="entry name" value="ubiquitin"/>
    <property type="match status" value="1"/>
</dbReference>
<dbReference type="Proteomes" id="UP001159427">
    <property type="component" value="Unassembled WGS sequence"/>
</dbReference>